<proteinExistence type="predicted"/>
<sequence>MLTILGWQEQGFISDAILMEVQAAGTLYTFDRDMKRLSKAD</sequence>
<organism evidence="1 2">
    <name type="scientific">Candidatus Sulfotelmatobacter kueseliae</name>
    <dbReference type="NCBI Taxonomy" id="2042962"/>
    <lineage>
        <taxon>Bacteria</taxon>
        <taxon>Pseudomonadati</taxon>
        <taxon>Acidobacteriota</taxon>
        <taxon>Terriglobia</taxon>
        <taxon>Terriglobales</taxon>
        <taxon>Candidatus Korobacteraceae</taxon>
        <taxon>Candidatus Sulfotelmatobacter</taxon>
    </lineage>
</organism>
<reference evidence="2" key="1">
    <citation type="submission" date="2018-02" db="EMBL/GenBank/DDBJ databases">
        <authorList>
            <person name="Hausmann B."/>
        </authorList>
    </citation>
    <scope>NUCLEOTIDE SEQUENCE [LARGE SCALE GENOMIC DNA]</scope>
    <source>
        <strain evidence="2">Peat soil MAG SbA1</strain>
    </source>
</reference>
<dbReference type="Proteomes" id="UP000238701">
    <property type="component" value="Unassembled WGS sequence"/>
</dbReference>
<evidence type="ECO:0000313" key="2">
    <source>
        <dbReference type="Proteomes" id="UP000238701"/>
    </source>
</evidence>
<gene>
    <name evidence="1" type="ORF">SBA1_610027</name>
</gene>
<dbReference type="EMBL" id="OMOD01000157">
    <property type="protein sequence ID" value="SPF45897.1"/>
    <property type="molecule type" value="Genomic_DNA"/>
</dbReference>
<name>A0A2U3L209_9BACT</name>
<protein>
    <submittedName>
        <fullName evidence="1">Uncharacterized protein</fullName>
    </submittedName>
</protein>
<dbReference type="AlphaFoldDB" id="A0A2U3L209"/>
<accession>A0A2U3L209</accession>
<evidence type="ECO:0000313" key="1">
    <source>
        <dbReference type="EMBL" id="SPF45897.1"/>
    </source>
</evidence>